<dbReference type="Proteomes" id="UP000632740">
    <property type="component" value="Unassembled WGS sequence"/>
</dbReference>
<reference evidence="1" key="1">
    <citation type="submission" date="2021-01" db="EMBL/GenBank/DDBJ databases">
        <title>Whole genome shotgun sequence of Cellulomonas chitinilytica NBRC 110799.</title>
        <authorList>
            <person name="Komaki H."/>
            <person name="Tamura T."/>
        </authorList>
    </citation>
    <scope>NUCLEOTIDE SEQUENCE</scope>
    <source>
        <strain evidence="1">NBRC 110799</strain>
    </source>
</reference>
<accession>A0A919U421</accession>
<dbReference type="SUPFAM" id="SSF55961">
    <property type="entry name" value="Bet v1-like"/>
    <property type="match status" value="1"/>
</dbReference>
<comment type="caution">
    <text evidence="1">The sequence shown here is derived from an EMBL/GenBank/DDBJ whole genome shotgun (WGS) entry which is preliminary data.</text>
</comment>
<dbReference type="InterPro" id="IPR023393">
    <property type="entry name" value="START-like_dom_sf"/>
</dbReference>
<name>A0A919U421_9CELL</name>
<evidence type="ECO:0000313" key="2">
    <source>
        <dbReference type="Proteomes" id="UP000632740"/>
    </source>
</evidence>
<dbReference type="EMBL" id="BONK01000012">
    <property type="protein sequence ID" value="GIG22689.1"/>
    <property type="molecule type" value="Genomic_DNA"/>
</dbReference>
<dbReference type="AlphaFoldDB" id="A0A919U421"/>
<evidence type="ECO:0000313" key="1">
    <source>
        <dbReference type="EMBL" id="GIG22689.1"/>
    </source>
</evidence>
<dbReference type="InterPro" id="IPR019587">
    <property type="entry name" value="Polyketide_cyclase/dehydratase"/>
</dbReference>
<keyword evidence="2" id="KW-1185">Reference proteome</keyword>
<gene>
    <name evidence="1" type="ORF">Cch01nite_34130</name>
</gene>
<evidence type="ECO:0008006" key="3">
    <source>
        <dbReference type="Google" id="ProtNLM"/>
    </source>
</evidence>
<protein>
    <recommendedName>
        <fullName evidence="3">SRPBCC family protein</fullName>
    </recommendedName>
</protein>
<dbReference type="Pfam" id="PF10604">
    <property type="entry name" value="Polyketide_cyc2"/>
    <property type="match status" value="1"/>
</dbReference>
<proteinExistence type="predicted"/>
<dbReference type="RefSeq" id="WP_203757676.1">
    <property type="nucleotide sequence ID" value="NZ_BONK01000012.1"/>
</dbReference>
<organism evidence="1 2">
    <name type="scientific">Cellulomonas chitinilytica</name>
    <dbReference type="NCBI Taxonomy" id="398759"/>
    <lineage>
        <taxon>Bacteria</taxon>
        <taxon>Bacillati</taxon>
        <taxon>Actinomycetota</taxon>
        <taxon>Actinomycetes</taxon>
        <taxon>Micrococcales</taxon>
        <taxon>Cellulomonadaceae</taxon>
        <taxon>Cellulomonas</taxon>
    </lineage>
</organism>
<sequence length="153" mass="16326">MSEVRVTRTLPVAADEAWALLTDVRNHARWIPWTRVETDGPPALGTRVVAVSGPFARGGGRGIVDRMRVERYDPPTDGGVGVATFVKVGRVLRGSARIEVVAAGPASSQVGWVEDVHLGGPLPRGLTAAVVGPFVRAMTAWALRQVDRELRAA</sequence>
<dbReference type="Gene3D" id="3.30.530.20">
    <property type="match status" value="1"/>
</dbReference>